<feature type="transmembrane region" description="Helical" evidence="6">
    <location>
        <begin position="107"/>
        <end position="131"/>
    </location>
</feature>
<dbReference type="CDD" id="cd16914">
    <property type="entry name" value="EcfT"/>
    <property type="match status" value="1"/>
</dbReference>
<keyword evidence="3 6" id="KW-0812">Transmembrane</keyword>
<feature type="transmembrane region" description="Helical" evidence="6">
    <location>
        <begin position="21"/>
        <end position="54"/>
    </location>
</feature>
<gene>
    <name evidence="7" type="primary">cbiQ</name>
    <name evidence="7" type="ORF">H9826_03945</name>
</gene>
<comment type="subcellular location">
    <subcellularLocation>
        <location evidence="1">Cell membrane</location>
        <topology evidence="1">Multi-pass membrane protein</topology>
    </subcellularLocation>
</comment>
<evidence type="ECO:0000256" key="2">
    <source>
        <dbReference type="ARBA" id="ARBA00022475"/>
    </source>
</evidence>
<dbReference type="AlphaFoldDB" id="A0A9D1Z482"/>
<organism evidence="7 8">
    <name type="scientific">Candidatus Intestinimonas merdavium</name>
    <dbReference type="NCBI Taxonomy" id="2838622"/>
    <lineage>
        <taxon>Bacteria</taxon>
        <taxon>Bacillati</taxon>
        <taxon>Bacillota</taxon>
        <taxon>Clostridia</taxon>
        <taxon>Eubacteriales</taxon>
        <taxon>Intestinimonas</taxon>
    </lineage>
</organism>
<dbReference type="GO" id="GO:0006824">
    <property type="term" value="P:cobalt ion transport"/>
    <property type="evidence" value="ECO:0007669"/>
    <property type="project" value="InterPro"/>
</dbReference>
<evidence type="ECO:0000256" key="4">
    <source>
        <dbReference type="ARBA" id="ARBA00022989"/>
    </source>
</evidence>
<keyword evidence="2" id="KW-1003">Cell membrane</keyword>
<keyword evidence="4 6" id="KW-1133">Transmembrane helix</keyword>
<evidence type="ECO:0000256" key="5">
    <source>
        <dbReference type="ARBA" id="ARBA00023136"/>
    </source>
</evidence>
<keyword evidence="5 6" id="KW-0472">Membrane</keyword>
<dbReference type="InterPro" id="IPR003339">
    <property type="entry name" value="ABC/ECF_trnsptr_transmembrane"/>
</dbReference>
<reference evidence="7" key="1">
    <citation type="journal article" date="2021" name="PeerJ">
        <title>Extensive microbial diversity within the chicken gut microbiome revealed by metagenomics and culture.</title>
        <authorList>
            <person name="Gilroy R."/>
            <person name="Ravi A."/>
            <person name="Getino M."/>
            <person name="Pursley I."/>
            <person name="Horton D.L."/>
            <person name="Alikhan N.F."/>
            <person name="Baker D."/>
            <person name="Gharbi K."/>
            <person name="Hall N."/>
            <person name="Watson M."/>
            <person name="Adriaenssens E.M."/>
            <person name="Foster-Nyarko E."/>
            <person name="Jarju S."/>
            <person name="Secka A."/>
            <person name="Antonio M."/>
            <person name="Oren A."/>
            <person name="Chaudhuri R.R."/>
            <person name="La Ragione R."/>
            <person name="Hildebrand F."/>
            <person name="Pallen M.J."/>
        </authorList>
    </citation>
    <scope>NUCLEOTIDE SEQUENCE</scope>
    <source>
        <strain evidence="7">CHK33-7979</strain>
    </source>
</reference>
<dbReference type="InterPro" id="IPR012809">
    <property type="entry name" value="ECF_CbiQ"/>
</dbReference>
<evidence type="ECO:0000256" key="1">
    <source>
        <dbReference type="ARBA" id="ARBA00004651"/>
    </source>
</evidence>
<dbReference type="PANTHER" id="PTHR43723:SF1">
    <property type="entry name" value="COBALT TRANSPORT PROTEIN CBIQ"/>
    <property type="match status" value="1"/>
</dbReference>
<evidence type="ECO:0000256" key="6">
    <source>
        <dbReference type="SAM" id="Phobius"/>
    </source>
</evidence>
<dbReference type="GO" id="GO:0043190">
    <property type="term" value="C:ATP-binding cassette (ABC) transporter complex"/>
    <property type="evidence" value="ECO:0007669"/>
    <property type="project" value="InterPro"/>
</dbReference>
<accession>A0A9D1Z482</accession>
<dbReference type="Pfam" id="PF02361">
    <property type="entry name" value="CbiQ"/>
    <property type="match status" value="1"/>
</dbReference>
<feature type="transmembrane region" description="Helical" evidence="6">
    <location>
        <begin position="66"/>
        <end position="86"/>
    </location>
</feature>
<dbReference type="NCBIfam" id="TIGR02454">
    <property type="entry name" value="ECF_T_CbiQ"/>
    <property type="match status" value="1"/>
</dbReference>
<reference evidence="7" key="2">
    <citation type="submission" date="2021-04" db="EMBL/GenBank/DDBJ databases">
        <authorList>
            <person name="Gilroy R."/>
        </authorList>
    </citation>
    <scope>NUCLEOTIDE SEQUENCE</scope>
    <source>
        <strain evidence="7">CHK33-7979</strain>
    </source>
</reference>
<evidence type="ECO:0000313" key="7">
    <source>
        <dbReference type="EMBL" id="HIY73117.1"/>
    </source>
</evidence>
<name>A0A9D1Z482_9FIRM</name>
<dbReference type="Proteomes" id="UP000886824">
    <property type="component" value="Unassembled WGS sequence"/>
</dbReference>
<evidence type="ECO:0000256" key="3">
    <source>
        <dbReference type="ARBA" id="ARBA00022692"/>
    </source>
</evidence>
<dbReference type="PANTHER" id="PTHR43723">
    <property type="entry name" value="COBALT TRANSPORT PROTEIN CBIQ"/>
    <property type="match status" value="1"/>
</dbReference>
<evidence type="ECO:0000313" key="8">
    <source>
        <dbReference type="Proteomes" id="UP000886824"/>
    </source>
</evidence>
<protein>
    <submittedName>
        <fullName evidence="7">Cobalt ECF transporter T component CbiQ</fullName>
    </submittedName>
</protein>
<proteinExistence type="predicted"/>
<dbReference type="InterPro" id="IPR052770">
    <property type="entry name" value="Cobalt_transport_CbiQ"/>
</dbReference>
<comment type="caution">
    <text evidence="7">The sequence shown here is derived from an EMBL/GenBank/DDBJ whole genome shotgun (WGS) entry which is preliminary data.</text>
</comment>
<dbReference type="EMBL" id="DXCX01000041">
    <property type="protein sequence ID" value="HIY73117.1"/>
    <property type="molecule type" value="Genomic_DNA"/>
</dbReference>
<sequence length="260" mass="28817">MGTDRYAYLSRLRRVDPVAKVWVSLAVLLLCLFSESIAVGLVTLAVMCLLNMVLGGQRPGTVLHFIKVPLAFLVIGCLTIILRPLAEGEPALWSGLLFGRFRWGVTQAYLHMGLMVFCKAMGAISAMYFLALNTPMTDLILALERLHVPKLLVELMELIYRFIFVLMDTAGRIRVAQESRLGYGSFRKSLECMGDLVSLVFLRAWRKGDRVYTALESRGYDGSLTTLAAAYTGGGRLYAWGTAVAALQAATLLLERRLLM</sequence>